<keyword evidence="8 9" id="KW-0862">Zinc</keyword>
<dbReference type="GO" id="GO:0005737">
    <property type="term" value="C:cytoplasm"/>
    <property type="evidence" value="ECO:0007669"/>
    <property type="project" value="UniProtKB-SubCell"/>
</dbReference>
<dbReference type="InterPro" id="IPR020549">
    <property type="entry name" value="YbeY_CS"/>
</dbReference>
<protein>
    <recommendedName>
        <fullName evidence="9">Endoribonuclease YbeY</fullName>
        <ecNumber evidence="9">3.1.-.-</ecNumber>
    </recommendedName>
</protein>
<keyword evidence="3 9" id="KW-0698">rRNA processing</keyword>
<dbReference type="SUPFAM" id="SSF55486">
    <property type="entry name" value="Metalloproteases ('zincins'), catalytic domain"/>
    <property type="match status" value="1"/>
</dbReference>
<evidence type="ECO:0000256" key="1">
    <source>
        <dbReference type="ARBA" id="ARBA00010875"/>
    </source>
</evidence>
<evidence type="ECO:0000313" key="11">
    <source>
        <dbReference type="Proteomes" id="UP000242141"/>
    </source>
</evidence>
<dbReference type="HAMAP" id="MF_00009">
    <property type="entry name" value="Endoribonucl_YbeY"/>
    <property type="match status" value="1"/>
</dbReference>
<dbReference type="GO" id="GO:0004521">
    <property type="term" value="F:RNA endonuclease activity"/>
    <property type="evidence" value="ECO:0007669"/>
    <property type="project" value="UniProtKB-UniRule"/>
</dbReference>
<dbReference type="NCBIfam" id="TIGR00043">
    <property type="entry name" value="rRNA maturation RNase YbeY"/>
    <property type="match status" value="1"/>
</dbReference>
<dbReference type="EC" id="3.1.-.-" evidence="9"/>
<comment type="similarity">
    <text evidence="1 9">Belongs to the endoribonuclease YbeY family.</text>
</comment>
<keyword evidence="9" id="KW-0963">Cytoplasm</keyword>
<dbReference type="PANTHER" id="PTHR46986">
    <property type="entry name" value="ENDORIBONUCLEASE YBEY, CHLOROPLASTIC"/>
    <property type="match status" value="1"/>
</dbReference>
<proteinExistence type="inferred from homology"/>
<comment type="function">
    <text evidence="9">Single strand-specific metallo-endoribonuclease involved in late-stage 70S ribosome quality control and in maturation of the 3' terminus of the 16S rRNA.</text>
</comment>
<evidence type="ECO:0000256" key="8">
    <source>
        <dbReference type="ARBA" id="ARBA00022833"/>
    </source>
</evidence>
<dbReference type="InterPro" id="IPR023091">
    <property type="entry name" value="MetalPrtase_cat_dom_sf_prd"/>
</dbReference>
<organism evidence="10 11">
    <name type="scientific">Candidatus Hepatoplasma crinochetorum</name>
    <dbReference type="NCBI Taxonomy" id="295596"/>
    <lineage>
        <taxon>Bacteria</taxon>
        <taxon>Bacillati</taxon>
        <taxon>Mycoplasmatota</taxon>
        <taxon>Mollicutes</taxon>
        <taxon>Candidatus Hepatoplasmataceae</taxon>
        <taxon>Candidatus Hepatoplasma</taxon>
    </lineage>
</organism>
<dbReference type="GO" id="GO:0008270">
    <property type="term" value="F:zinc ion binding"/>
    <property type="evidence" value="ECO:0007669"/>
    <property type="project" value="UniProtKB-UniRule"/>
</dbReference>
<dbReference type="PANTHER" id="PTHR46986:SF1">
    <property type="entry name" value="ENDORIBONUCLEASE YBEY, CHLOROPLASTIC"/>
    <property type="match status" value="1"/>
</dbReference>
<evidence type="ECO:0000256" key="7">
    <source>
        <dbReference type="ARBA" id="ARBA00022801"/>
    </source>
</evidence>
<feature type="binding site" evidence="9">
    <location>
        <position position="120"/>
    </location>
    <ligand>
        <name>Zn(2+)</name>
        <dbReference type="ChEBI" id="CHEBI:29105"/>
        <note>catalytic</note>
    </ligand>
</feature>
<dbReference type="InterPro" id="IPR002036">
    <property type="entry name" value="YbeY"/>
</dbReference>
<evidence type="ECO:0000256" key="9">
    <source>
        <dbReference type="HAMAP-Rule" id="MF_00009"/>
    </source>
</evidence>
<evidence type="ECO:0000313" key="10">
    <source>
        <dbReference type="EMBL" id="CRX36890.1"/>
    </source>
</evidence>
<reference evidence="11" key="1">
    <citation type="submission" date="2015-05" db="EMBL/GenBank/DDBJ databases">
        <authorList>
            <person name="Collingro A."/>
        </authorList>
    </citation>
    <scope>NUCLEOTIDE SEQUENCE [LARGE SCALE GENOMIC DNA]</scope>
    <source>
        <strain evidence="11">Ps</strain>
    </source>
</reference>
<evidence type="ECO:0000256" key="4">
    <source>
        <dbReference type="ARBA" id="ARBA00022722"/>
    </source>
</evidence>
<dbReference type="AlphaFoldDB" id="A0A0G7ZL23"/>
<dbReference type="Proteomes" id="UP000242141">
    <property type="component" value="Unassembled WGS sequence"/>
</dbReference>
<name>A0A0G7ZL23_9MOLU</name>
<keyword evidence="5 9" id="KW-0479">Metal-binding</keyword>
<evidence type="ECO:0000256" key="3">
    <source>
        <dbReference type="ARBA" id="ARBA00022552"/>
    </source>
</evidence>
<dbReference type="EMBL" id="CWGI01000001">
    <property type="protein sequence ID" value="CRX36890.1"/>
    <property type="molecule type" value="Genomic_DNA"/>
</dbReference>
<feature type="binding site" evidence="9">
    <location>
        <position position="124"/>
    </location>
    <ligand>
        <name>Zn(2+)</name>
        <dbReference type="ChEBI" id="CHEBI:29105"/>
        <note>catalytic</note>
    </ligand>
</feature>
<comment type="subcellular location">
    <subcellularLocation>
        <location evidence="9">Cytoplasm</location>
    </subcellularLocation>
</comment>
<dbReference type="PROSITE" id="PS01306">
    <property type="entry name" value="UPF0054"/>
    <property type="match status" value="1"/>
</dbReference>
<evidence type="ECO:0000256" key="6">
    <source>
        <dbReference type="ARBA" id="ARBA00022759"/>
    </source>
</evidence>
<comment type="cofactor">
    <cofactor evidence="9">
        <name>Zn(2+)</name>
        <dbReference type="ChEBI" id="CHEBI:29105"/>
    </cofactor>
    <text evidence="9">Binds 1 zinc ion.</text>
</comment>
<keyword evidence="7 9" id="KW-0378">Hydrolase</keyword>
<dbReference type="GO" id="GO:0004222">
    <property type="term" value="F:metalloendopeptidase activity"/>
    <property type="evidence" value="ECO:0007669"/>
    <property type="project" value="InterPro"/>
</dbReference>
<feature type="binding site" evidence="9">
    <location>
        <position position="130"/>
    </location>
    <ligand>
        <name>Zn(2+)</name>
        <dbReference type="ChEBI" id="CHEBI:29105"/>
        <note>catalytic</note>
    </ligand>
</feature>
<keyword evidence="11" id="KW-1185">Reference proteome</keyword>
<keyword evidence="2 9" id="KW-0690">Ribosome biogenesis</keyword>
<evidence type="ECO:0000256" key="5">
    <source>
        <dbReference type="ARBA" id="ARBA00022723"/>
    </source>
</evidence>
<gene>
    <name evidence="9" type="primary">ybeY</name>
    <name evidence="10" type="ORF">HEPPS_00890</name>
</gene>
<dbReference type="Pfam" id="PF02130">
    <property type="entry name" value="YbeY"/>
    <property type="match status" value="1"/>
</dbReference>
<evidence type="ECO:0000256" key="2">
    <source>
        <dbReference type="ARBA" id="ARBA00022517"/>
    </source>
</evidence>
<dbReference type="Gene3D" id="3.40.390.30">
    <property type="entry name" value="Metalloproteases ('zincins'), catalytic domain"/>
    <property type="match status" value="1"/>
</dbReference>
<keyword evidence="6 9" id="KW-0255">Endonuclease</keyword>
<keyword evidence="4 9" id="KW-0540">Nuclease</keyword>
<dbReference type="GO" id="GO:0006364">
    <property type="term" value="P:rRNA processing"/>
    <property type="evidence" value="ECO:0007669"/>
    <property type="project" value="UniProtKB-UniRule"/>
</dbReference>
<accession>A0A0G7ZL23</accession>
<sequence>MDDFKNLEITFFNNVLNKKILFKKNKEKLYQLLNEITKELNLKNQFVVSLNIVKGKKMQILNYKYRNVDKTTDVLSFPQNELFANIYDLGDIFINGELLEEQAKSIGSDQDTEFLFLFMHGLLHLIGYDHINIEDEKKMINRQKEIFKKLKIR</sequence>